<comment type="caution">
    <text evidence="8">The sequence shown here is derived from an EMBL/GenBank/DDBJ whole genome shotgun (WGS) entry which is preliminary data.</text>
</comment>
<feature type="compositionally biased region" description="Acidic residues" evidence="6">
    <location>
        <begin position="366"/>
        <end position="380"/>
    </location>
</feature>
<evidence type="ECO:0000256" key="3">
    <source>
        <dbReference type="ARBA" id="ARBA00023125"/>
    </source>
</evidence>
<feature type="region of interest" description="Disordered" evidence="6">
    <location>
        <begin position="102"/>
        <end position="123"/>
    </location>
</feature>
<name>A0AAW1XZW4_RUBAR</name>
<dbReference type="EMBL" id="JBEDUW010000002">
    <property type="protein sequence ID" value="KAK9942204.1"/>
    <property type="molecule type" value="Genomic_DNA"/>
</dbReference>
<proteinExistence type="predicted"/>
<evidence type="ECO:0000313" key="9">
    <source>
        <dbReference type="Proteomes" id="UP001457282"/>
    </source>
</evidence>
<feature type="region of interest" description="Disordered" evidence="6">
    <location>
        <begin position="342"/>
        <end position="399"/>
    </location>
</feature>
<evidence type="ECO:0000256" key="5">
    <source>
        <dbReference type="ARBA" id="ARBA00023242"/>
    </source>
</evidence>
<dbReference type="FunFam" id="1.10.10.60:FF:000002">
    <property type="entry name" value="Myb family transcription factor"/>
    <property type="match status" value="1"/>
</dbReference>
<keyword evidence="9" id="KW-1185">Reference proteome</keyword>
<evidence type="ECO:0000256" key="6">
    <source>
        <dbReference type="SAM" id="MobiDB-lite"/>
    </source>
</evidence>
<evidence type="ECO:0000256" key="1">
    <source>
        <dbReference type="ARBA" id="ARBA00004123"/>
    </source>
</evidence>
<dbReference type="AlphaFoldDB" id="A0AAW1XZW4"/>
<evidence type="ECO:0000259" key="7">
    <source>
        <dbReference type="PROSITE" id="PS51294"/>
    </source>
</evidence>
<evidence type="ECO:0000313" key="8">
    <source>
        <dbReference type="EMBL" id="KAK9942204.1"/>
    </source>
</evidence>
<dbReference type="GO" id="GO:0005634">
    <property type="term" value="C:nucleus"/>
    <property type="evidence" value="ECO:0007669"/>
    <property type="project" value="UniProtKB-SubCell"/>
</dbReference>
<dbReference type="InterPro" id="IPR001005">
    <property type="entry name" value="SANT/Myb"/>
</dbReference>
<keyword evidence="4" id="KW-0804">Transcription</keyword>
<dbReference type="InterPro" id="IPR058673">
    <property type="entry name" value="HHO5-like_N"/>
</dbReference>
<organism evidence="8 9">
    <name type="scientific">Rubus argutus</name>
    <name type="common">Southern blackberry</name>
    <dbReference type="NCBI Taxonomy" id="59490"/>
    <lineage>
        <taxon>Eukaryota</taxon>
        <taxon>Viridiplantae</taxon>
        <taxon>Streptophyta</taxon>
        <taxon>Embryophyta</taxon>
        <taxon>Tracheophyta</taxon>
        <taxon>Spermatophyta</taxon>
        <taxon>Magnoliopsida</taxon>
        <taxon>eudicotyledons</taxon>
        <taxon>Gunneridae</taxon>
        <taxon>Pentapetalae</taxon>
        <taxon>rosids</taxon>
        <taxon>fabids</taxon>
        <taxon>Rosales</taxon>
        <taxon>Rosaceae</taxon>
        <taxon>Rosoideae</taxon>
        <taxon>Rosoideae incertae sedis</taxon>
        <taxon>Rubus</taxon>
    </lineage>
</organism>
<feature type="compositionally biased region" description="Low complexity" evidence="6">
    <location>
        <begin position="350"/>
        <end position="362"/>
    </location>
</feature>
<keyword evidence="5" id="KW-0539">Nucleus</keyword>
<dbReference type="PANTHER" id="PTHR31003:SF3">
    <property type="entry name" value="HOMEODOMAIN-LIKE SUPERFAMILY PROTEIN-RELATED"/>
    <property type="match status" value="1"/>
</dbReference>
<gene>
    <name evidence="8" type="ORF">M0R45_007882</name>
</gene>
<dbReference type="Pfam" id="PF00249">
    <property type="entry name" value="Myb_DNA-binding"/>
    <property type="match status" value="1"/>
</dbReference>
<protein>
    <recommendedName>
        <fullName evidence="7">HTH myb-type domain-containing protein</fullName>
    </recommendedName>
</protein>
<keyword evidence="3" id="KW-0238">DNA-binding</keyword>
<dbReference type="Pfam" id="PF26575">
    <property type="entry name" value="HHO5_N"/>
    <property type="match status" value="1"/>
</dbReference>
<feature type="domain" description="HTH myb-type" evidence="7">
    <location>
        <begin position="255"/>
        <end position="315"/>
    </location>
</feature>
<dbReference type="Gene3D" id="1.10.10.60">
    <property type="entry name" value="Homeodomain-like"/>
    <property type="match status" value="1"/>
</dbReference>
<dbReference type="InterPro" id="IPR006447">
    <property type="entry name" value="Myb_dom_plants"/>
</dbReference>
<dbReference type="InterPro" id="IPR017930">
    <property type="entry name" value="Myb_dom"/>
</dbReference>
<sequence>MGSVPPELSLDFRPTFVPKTITDFLKEVSMIGNVTQRLSKLDDFVKRLEEEMRKIDAFKRELPLCMFLLNDAILALKEDARQCAAPNVQPVLEEFIPLKKDCDKNTGERNNHKKEKDSRDKKNWMSSVQLWNTDNYHRPTSDIPYDRKQVSEIDSKRNEAGHGMANDDPFQTCKNRNGGRAFMPFKAYPAFSVTAVRKEDKEDLAVYGLSLLTPGIKNPKEESASSGTRSTCGRAVSFSAANVQSNLKSLPQQPTARKQRRCWSPELHRRFVNALQQLGGSQVATPKQIRELMQVDGLTNDEVKSHLQKYRLHTRRVPAAKSAPANQSVVVLGDLWMSQDHYDDSSKANSSQSGSPQGPLQLAENGGDDDEEEEDDDDDAKSESYSWKSHIHKPGKDDV</sequence>
<comment type="subcellular location">
    <subcellularLocation>
        <location evidence="1">Nucleus</location>
    </subcellularLocation>
</comment>
<reference evidence="8 9" key="1">
    <citation type="journal article" date="2023" name="G3 (Bethesda)">
        <title>A chromosome-length genome assembly and annotation of blackberry (Rubus argutus, cv. 'Hillquist').</title>
        <authorList>
            <person name="Bruna T."/>
            <person name="Aryal R."/>
            <person name="Dudchenko O."/>
            <person name="Sargent D.J."/>
            <person name="Mead D."/>
            <person name="Buti M."/>
            <person name="Cavallini A."/>
            <person name="Hytonen T."/>
            <person name="Andres J."/>
            <person name="Pham M."/>
            <person name="Weisz D."/>
            <person name="Mascagni F."/>
            <person name="Usai G."/>
            <person name="Natali L."/>
            <person name="Bassil N."/>
            <person name="Fernandez G.E."/>
            <person name="Lomsadze A."/>
            <person name="Armour M."/>
            <person name="Olukolu B."/>
            <person name="Poorten T."/>
            <person name="Britton C."/>
            <person name="Davik J."/>
            <person name="Ashrafi H."/>
            <person name="Aiden E.L."/>
            <person name="Borodovsky M."/>
            <person name="Worthington M."/>
        </authorList>
    </citation>
    <scope>NUCLEOTIDE SEQUENCE [LARGE SCALE GENOMIC DNA]</scope>
    <source>
        <strain evidence="8">PI 553951</strain>
    </source>
</reference>
<dbReference type="PROSITE" id="PS51294">
    <property type="entry name" value="HTH_MYB"/>
    <property type="match status" value="1"/>
</dbReference>
<keyword evidence="2" id="KW-0805">Transcription regulation</keyword>
<dbReference type="GO" id="GO:0003700">
    <property type="term" value="F:DNA-binding transcription factor activity"/>
    <property type="evidence" value="ECO:0007669"/>
    <property type="project" value="InterPro"/>
</dbReference>
<accession>A0AAW1XZW4</accession>
<dbReference type="PANTHER" id="PTHR31003">
    <property type="entry name" value="MYB FAMILY TRANSCRIPTION FACTOR"/>
    <property type="match status" value="1"/>
</dbReference>
<dbReference type="InterPro" id="IPR009057">
    <property type="entry name" value="Homeodomain-like_sf"/>
</dbReference>
<dbReference type="InterPro" id="IPR044787">
    <property type="entry name" value="HHO5-like"/>
</dbReference>
<dbReference type="NCBIfam" id="TIGR01557">
    <property type="entry name" value="myb_SHAQKYF"/>
    <property type="match status" value="1"/>
</dbReference>
<evidence type="ECO:0000256" key="4">
    <source>
        <dbReference type="ARBA" id="ARBA00023163"/>
    </source>
</evidence>
<evidence type="ECO:0000256" key="2">
    <source>
        <dbReference type="ARBA" id="ARBA00023015"/>
    </source>
</evidence>
<dbReference type="SUPFAM" id="SSF46689">
    <property type="entry name" value="Homeodomain-like"/>
    <property type="match status" value="1"/>
</dbReference>
<dbReference type="Proteomes" id="UP001457282">
    <property type="component" value="Unassembled WGS sequence"/>
</dbReference>
<dbReference type="GO" id="GO:0003677">
    <property type="term" value="F:DNA binding"/>
    <property type="evidence" value="ECO:0007669"/>
    <property type="project" value="UniProtKB-KW"/>
</dbReference>